<dbReference type="InterPro" id="IPR004453">
    <property type="entry name" value="QueG"/>
</dbReference>
<dbReference type="PROSITE" id="PS00198">
    <property type="entry name" value="4FE4S_FER_1"/>
    <property type="match status" value="1"/>
</dbReference>
<protein>
    <submittedName>
        <fullName evidence="7">Unannotated protein</fullName>
    </submittedName>
</protein>
<name>A0A6J6K7L7_9ZZZZ</name>
<keyword evidence="4" id="KW-0671">Queuosine biosynthesis</keyword>
<evidence type="ECO:0000256" key="1">
    <source>
        <dbReference type="ARBA" id="ARBA00022485"/>
    </source>
</evidence>
<evidence type="ECO:0000313" key="7">
    <source>
        <dbReference type="EMBL" id="CAB4644908.1"/>
    </source>
</evidence>
<dbReference type="NCBIfam" id="TIGR00276">
    <property type="entry name" value="tRNA epoxyqueuosine(34) reductase QueG"/>
    <property type="match status" value="1"/>
</dbReference>
<dbReference type="Gene3D" id="3.30.70.20">
    <property type="match status" value="1"/>
</dbReference>
<dbReference type="Pfam" id="PF13484">
    <property type="entry name" value="Fer4_16"/>
    <property type="match status" value="1"/>
</dbReference>
<dbReference type="PROSITE" id="PS51379">
    <property type="entry name" value="4FE4S_FER_2"/>
    <property type="match status" value="1"/>
</dbReference>
<keyword evidence="2" id="KW-0963">Cytoplasm</keyword>
<gene>
    <name evidence="7" type="ORF">UFOPK2214_00164</name>
</gene>
<dbReference type="AlphaFoldDB" id="A0A6J6K7L7"/>
<sequence length="385" mass="42233">MPLANRTPKNPKLVASNAPSGAQYWAQLHELGLQAGLDVVGVAPAGVMHRALDQLHDRESRGLVNGMKFTYLRPERSTNPALLVEEARTVIVGMRSYAFDEPEMRSGDRPLARVARYAWDDHYGHLKASLTQVAAQLRTDGHRATVFADDNSIVDREIAYLAGLGWFGRNANILVPGKGSMMVIGCIVTTADLPIATPVEDGCGTCVRCQPACPTGAIVEPGVIDANRCLSWLLQKPGIFDRAHREALADRIYGCDDCQTVCPPTKRGGSQPASEHHVPFIDVVSWLHLDDNALEAACDGWYVHGRDMTWVRRNLLIILGNIAQPSDDAVVDVVRRYLSHERAELRAHAVWTAARLGLNSLLHFDDPDELVGEELAHLPTLRGDL</sequence>
<dbReference type="GO" id="GO:0052693">
    <property type="term" value="F:epoxyqueuosine reductase activity"/>
    <property type="evidence" value="ECO:0007669"/>
    <property type="project" value="TreeGrafter"/>
</dbReference>
<evidence type="ECO:0000256" key="5">
    <source>
        <dbReference type="ARBA" id="ARBA00023002"/>
    </source>
</evidence>
<keyword evidence="1" id="KW-0411">Iron-sulfur</keyword>
<evidence type="ECO:0000256" key="2">
    <source>
        <dbReference type="ARBA" id="ARBA00022490"/>
    </source>
</evidence>
<dbReference type="InterPro" id="IPR013542">
    <property type="entry name" value="QueG_DUF1730"/>
</dbReference>
<keyword evidence="1" id="KW-0004">4Fe-4S</keyword>
<organism evidence="7">
    <name type="scientific">freshwater metagenome</name>
    <dbReference type="NCBI Taxonomy" id="449393"/>
    <lineage>
        <taxon>unclassified sequences</taxon>
        <taxon>metagenomes</taxon>
        <taxon>ecological metagenomes</taxon>
    </lineage>
</organism>
<keyword evidence="1" id="KW-0479">Metal-binding</keyword>
<dbReference type="SUPFAM" id="SSF54862">
    <property type="entry name" value="4Fe-4S ferredoxins"/>
    <property type="match status" value="1"/>
</dbReference>
<dbReference type="EMBL" id="CAEZWJ010000003">
    <property type="protein sequence ID" value="CAB4644908.1"/>
    <property type="molecule type" value="Genomic_DNA"/>
</dbReference>
<keyword evidence="3" id="KW-0819">tRNA processing</keyword>
<keyword evidence="1" id="KW-0408">Iron</keyword>
<dbReference type="InterPro" id="IPR017900">
    <property type="entry name" value="4Fe4S_Fe_S_CS"/>
</dbReference>
<dbReference type="InterPro" id="IPR017896">
    <property type="entry name" value="4Fe4S_Fe-S-bd"/>
</dbReference>
<evidence type="ECO:0000256" key="3">
    <source>
        <dbReference type="ARBA" id="ARBA00022694"/>
    </source>
</evidence>
<evidence type="ECO:0000256" key="4">
    <source>
        <dbReference type="ARBA" id="ARBA00022785"/>
    </source>
</evidence>
<dbReference type="GO" id="GO:0051539">
    <property type="term" value="F:4 iron, 4 sulfur cluster binding"/>
    <property type="evidence" value="ECO:0007669"/>
    <property type="project" value="UniProtKB-KW"/>
</dbReference>
<dbReference type="PANTHER" id="PTHR30002">
    <property type="entry name" value="EPOXYQUEUOSINE REDUCTASE"/>
    <property type="match status" value="1"/>
</dbReference>
<dbReference type="Pfam" id="PF08331">
    <property type="entry name" value="QueG_DUF1730"/>
    <property type="match status" value="1"/>
</dbReference>
<dbReference type="GO" id="GO:0008616">
    <property type="term" value="P:tRNA queuosine(34) biosynthetic process"/>
    <property type="evidence" value="ECO:0007669"/>
    <property type="project" value="UniProtKB-KW"/>
</dbReference>
<proteinExistence type="predicted"/>
<accession>A0A6J6K7L7</accession>
<dbReference type="PANTHER" id="PTHR30002:SF4">
    <property type="entry name" value="EPOXYQUEUOSINE REDUCTASE"/>
    <property type="match status" value="1"/>
</dbReference>
<keyword evidence="5" id="KW-0560">Oxidoreductase</keyword>
<reference evidence="7" key="1">
    <citation type="submission" date="2020-05" db="EMBL/GenBank/DDBJ databases">
        <authorList>
            <person name="Chiriac C."/>
            <person name="Salcher M."/>
            <person name="Ghai R."/>
            <person name="Kavagutti S V."/>
        </authorList>
    </citation>
    <scope>NUCLEOTIDE SEQUENCE</scope>
</reference>
<evidence type="ECO:0000259" key="6">
    <source>
        <dbReference type="PROSITE" id="PS51379"/>
    </source>
</evidence>
<feature type="domain" description="4Fe-4S ferredoxin-type" evidence="6">
    <location>
        <begin position="194"/>
        <end position="223"/>
    </location>
</feature>